<accession>A0ABP9QSD5</accession>
<sequence length="445" mass="47602">MAYPDAAWNRPEPAEKGYWQRIGAALPMRTALLAVASVWILGCVWSFQEQSDFAASKGFIFPHLLPLVIDGFAVSMAGVAWAASLDARPAIPARLATLVAVATSSASNGIWAYLRANHDMVTVAIGVAVPVAANLAFEVLLAELRRQVQRRRGLPPPVAVPYPRMIRLVLSPFRTFFEWRRLVLELTAMDLQVSRAEYEERRPIPVTAAASVEPVERDAPKQVETTAPDIPAIAGPARAPDTERPQPARPAAPAPMPPRTPASRPAQSQPAQSRPVQTQPAQTRPVPTQPARPAPAAAASTTPASVDGHSLERTPTPAMRPTTPASVVARPGPAVATNGNGAPSRPGIPVRTTMNGNGNGPHEPTDPEEAHSDQRVEQLARILAEKPELEDDLTGEKVVQLLGIDVAPRTGRRLLGQARELAEQRARARAKADGLDPELSVIGGR</sequence>
<organism evidence="3 4">
    <name type="scientific">Pseudonocardia eucalypti</name>
    <dbReference type="NCBI Taxonomy" id="648755"/>
    <lineage>
        <taxon>Bacteria</taxon>
        <taxon>Bacillati</taxon>
        <taxon>Actinomycetota</taxon>
        <taxon>Actinomycetes</taxon>
        <taxon>Pseudonocardiales</taxon>
        <taxon>Pseudonocardiaceae</taxon>
        <taxon>Pseudonocardia</taxon>
    </lineage>
</organism>
<feature type="compositionally biased region" description="Low complexity" evidence="1">
    <location>
        <begin position="313"/>
        <end position="325"/>
    </location>
</feature>
<keyword evidence="2" id="KW-0472">Membrane</keyword>
<feature type="region of interest" description="Disordered" evidence="1">
    <location>
        <begin position="209"/>
        <end position="375"/>
    </location>
</feature>
<reference evidence="4" key="1">
    <citation type="journal article" date="2019" name="Int. J. Syst. Evol. Microbiol.">
        <title>The Global Catalogue of Microorganisms (GCM) 10K type strain sequencing project: providing services to taxonomists for standard genome sequencing and annotation.</title>
        <authorList>
            <consortium name="The Broad Institute Genomics Platform"/>
            <consortium name="The Broad Institute Genome Sequencing Center for Infectious Disease"/>
            <person name="Wu L."/>
            <person name="Ma J."/>
        </authorList>
    </citation>
    <scope>NUCLEOTIDE SEQUENCE [LARGE SCALE GENOMIC DNA]</scope>
    <source>
        <strain evidence="4">JCM 18303</strain>
    </source>
</reference>
<feature type="transmembrane region" description="Helical" evidence="2">
    <location>
        <begin position="120"/>
        <end position="142"/>
    </location>
</feature>
<evidence type="ECO:0008006" key="5">
    <source>
        <dbReference type="Google" id="ProtNLM"/>
    </source>
</evidence>
<feature type="compositionally biased region" description="Basic and acidic residues" evidence="1">
    <location>
        <begin position="363"/>
        <end position="375"/>
    </location>
</feature>
<dbReference type="Pfam" id="PF10935">
    <property type="entry name" value="DUF2637"/>
    <property type="match status" value="1"/>
</dbReference>
<protein>
    <recommendedName>
        <fullName evidence="5">DUF2637 domain-containing protein</fullName>
    </recommendedName>
</protein>
<evidence type="ECO:0000256" key="2">
    <source>
        <dbReference type="SAM" id="Phobius"/>
    </source>
</evidence>
<feature type="compositionally biased region" description="Pro residues" evidence="1">
    <location>
        <begin position="247"/>
        <end position="260"/>
    </location>
</feature>
<dbReference type="EMBL" id="BAABJP010000036">
    <property type="protein sequence ID" value="GAA5166524.1"/>
    <property type="molecule type" value="Genomic_DNA"/>
</dbReference>
<dbReference type="InterPro" id="IPR021235">
    <property type="entry name" value="DUF2637"/>
</dbReference>
<evidence type="ECO:0000313" key="3">
    <source>
        <dbReference type="EMBL" id="GAA5166524.1"/>
    </source>
</evidence>
<name>A0ABP9QSD5_9PSEU</name>
<feature type="compositionally biased region" description="Polar residues" evidence="1">
    <location>
        <begin position="267"/>
        <end position="281"/>
    </location>
</feature>
<feature type="transmembrane region" description="Helical" evidence="2">
    <location>
        <begin position="30"/>
        <end position="48"/>
    </location>
</feature>
<gene>
    <name evidence="3" type="ORF">GCM10023321_57760</name>
</gene>
<feature type="transmembrane region" description="Helical" evidence="2">
    <location>
        <begin position="60"/>
        <end position="83"/>
    </location>
</feature>
<evidence type="ECO:0000256" key="1">
    <source>
        <dbReference type="SAM" id="MobiDB-lite"/>
    </source>
</evidence>
<dbReference type="Proteomes" id="UP001428817">
    <property type="component" value="Unassembled WGS sequence"/>
</dbReference>
<comment type="caution">
    <text evidence="3">The sequence shown here is derived from an EMBL/GenBank/DDBJ whole genome shotgun (WGS) entry which is preliminary data.</text>
</comment>
<feature type="compositionally biased region" description="Low complexity" evidence="1">
    <location>
        <begin position="294"/>
        <end position="306"/>
    </location>
</feature>
<dbReference type="RefSeq" id="WP_185060557.1">
    <property type="nucleotide sequence ID" value="NZ_BAABJP010000036.1"/>
</dbReference>
<keyword evidence="2" id="KW-0812">Transmembrane</keyword>
<evidence type="ECO:0000313" key="4">
    <source>
        <dbReference type="Proteomes" id="UP001428817"/>
    </source>
</evidence>
<feature type="transmembrane region" description="Helical" evidence="2">
    <location>
        <begin position="95"/>
        <end position="114"/>
    </location>
</feature>
<keyword evidence="4" id="KW-1185">Reference proteome</keyword>
<proteinExistence type="predicted"/>
<keyword evidence="2" id="KW-1133">Transmembrane helix</keyword>